<dbReference type="PANTHER" id="PTHR31573">
    <property type="entry name" value="ALPHA-KETOGLUTARATE-DEPENDENT DIOXYGENASE ALKB HOMOLOG 2"/>
    <property type="match status" value="1"/>
</dbReference>
<feature type="compositionally biased region" description="Basic and acidic residues" evidence="1">
    <location>
        <begin position="234"/>
        <end position="260"/>
    </location>
</feature>
<gene>
    <name evidence="3" type="ORF">AZE42_08586</name>
</gene>
<name>A0A1J8Q2T1_9AGAM</name>
<feature type="region of interest" description="Disordered" evidence="1">
    <location>
        <begin position="384"/>
        <end position="417"/>
    </location>
</feature>
<reference evidence="3 4" key="1">
    <citation type="submission" date="2016-03" db="EMBL/GenBank/DDBJ databases">
        <title>Comparative genomics of the ectomycorrhizal sister species Rhizopogon vinicolor and Rhizopogon vesiculosus (Basidiomycota: Boletales) reveals a divergence of the mating type B locus.</title>
        <authorList>
            <person name="Mujic A.B."/>
            <person name="Kuo A."/>
            <person name="Tritt A."/>
            <person name="Lipzen A."/>
            <person name="Chen C."/>
            <person name="Johnson J."/>
            <person name="Sharma A."/>
            <person name="Barry K."/>
            <person name="Grigoriev I.V."/>
            <person name="Spatafora J.W."/>
        </authorList>
    </citation>
    <scope>NUCLEOTIDE SEQUENCE [LARGE SCALE GENOMIC DNA]</scope>
    <source>
        <strain evidence="3 4">AM-OR11-056</strain>
    </source>
</reference>
<dbReference type="GO" id="GO:0006307">
    <property type="term" value="P:DNA alkylation repair"/>
    <property type="evidence" value="ECO:0007669"/>
    <property type="project" value="TreeGrafter"/>
</dbReference>
<proteinExistence type="predicted"/>
<keyword evidence="4" id="KW-1185">Reference proteome</keyword>
<dbReference type="Proteomes" id="UP000183567">
    <property type="component" value="Unassembled WGS sequence"/>
</dbReference>
<protein>
    <recommendedName>
        <fullName evidence="2">Alpha-ketoglutarate-dependent dioxygenase AlkB-like domain-containing protein</fullName>
    </recommendedName>
</protein>
<dbReference type="AlphaFoldDB" id="A0A1J8Q2T1"/>
<dbReference type="Pfam" id="PF13532">
    <property type="entry name" value="2OG-FeII_Oxy_2"/>
    <property type="match status" value="1"/>
</dbReference>
<dbReference type="GO" id="GO:0035516">
    <property type="term" value="F:broad specificity oxidative DNA demethylase activity"/>
    <property type="evidence" value="ECO:0007669"/>
    <property type="project" value="TreeGrafter"/>
</dbReference>
<dbReference type="InterPro" id="IPR032852">
    <property type="entry name" value="ALKBH2"/>
</dbReference>
<comment type="caution">
    <text evidence="3">The sequence shown here is derived from an EMBL/GenBank/DDBJ whole genome shotgun (WGS) entry which is preliminary data.</text>
</comment>
<dbReference type="GO" id="GO:0051747">
    <property type="term" value="F:cytosine C-5 DNA demethylase activity"/>
    <property type="evidence" value="ECO:0007669"/>
    <property type="project" value="TreeGrafter"/>
</dbReference>
<accession>A0A1J8Q2T1</accession>
<feature type="region of interest" description="Disordered" evidence="1">
    <location>
        <begin position="117"/>
        <end position="279"/>
    </location>
</feature>
<evidence type="ECO:0000259" key="2">
    <source>
        <dbReference type="Pfam" id="PF13532"/>
    </source>
</evidence>
<dbReference type="OrthoDB" id="2163491at2759"/>
<evidence type="ECO:0000313" key="4">
    <source>
        <dbReference type="Proteomes" id="UP000183567"/>
    </source>
</evidence>
<feature type="compositionally biased region" description="Polar residues" evidence="1">
    <location>
        <begin position="403"/>
        <end position="413"/>
    </location>
</feature>
<feature type="domain" description="Alpha-ketoglutarate-dependent dioxygenase AlkB-like" evidence="2">
    <location>
        <begin position="900"/>
        <end position="1075"/>
    </location>
</feature>
<dbReference type="Gene3D" id="2.60.120.590">
    <property type="entry name" value="Alpha-ketoglutarate-dependent dioxygenase AlkB-like"/>
    <property type="match status" value="1"/>
</dbReference>
<dbReference type="EMBL" id="LVVM01006456">
    <property type="protein sequence ID" value="OJA08041.1"/>
    <property type="molecule type" value="Genomic_DNA"/>
</dbReference>
<dbReference type="PANTHER" id="PTHR31573:SF4">
    <property type="entry name" value="FE2OG DIOXYGENASE DOMAIN-CONTAINING PROTEIN"/>
    <property type="match status" value="1"/>
</dbReference>
<feature type="compositionally biased region" description="Polar residues" evidence="1">
    <location>
        <begin position="211"/>
        <end position="233"/>
    </location>
</feature>
<dbReference type="GO" id="GO:0008198">
    <property type="term" value="F:ferrous iron binding"/>
    <property type="evidence" value="ECO:0007669"/>
    <property type="project" value="TreeGrafter"/>
</dbReference>
<feature type="region of interest" description="Disordered" evidence="1">
    <location>
        <begin position="304"/>
        <end position="357"/>
    </location>
</feature>
<evidence type="ECO:0000256" key="1">
    <source>
        <dbReference type="SAM" id="MobiDB-lite"/>
    </source>
</evidence>
<evidence type="ECO:0000313" key="3">
    <source>
        <dbReference type="EMBL" id="OJA08041.1"/>
    </source>
</evidence>
<dbReference type="InterPro" id="IPR027450">
    <property type="entry name" value="AlkB-like"/>
</dbReference>
<dbReference type="InterPro" id="IPR037151">
    <property type="entry name" value="AlkB-like_sf"/>
</dbReference>
<dbReference type="SUPFAM" id="SSF51197">
    <property type="entry name" value="Clavaminate synthase-like"/>
    <property type="match status" value="1"/>
</dbReference>
<organism evidence="3 4">
    <name type="scientific">Rhizopogon vesiculosus</name>
    <dbReference type="NCBI Taxonomy" id="180088"/>
    <lineage>
        <taxon>Eukaryota</taxon>
        <taxon>Fungi</taxon>
        <taxon>Dikarya</taxon>
        <taxon>Basidiomycota</taxon>
        <taxon>Agaricomycotina</taxon>
        <taxon>Agaricomycetes</taxon>
        <taxon>Agaricomycetidae</taxon>
        <taxon>Boletales</taxon>
        <taxon>Suillineae</taxon>
        <taxon>Rhizopogonaceae</taxon>
        <taxon>Rhizopogon</taxon>
    </lineage>
</organism>
<dbReference type="STRING" id="180088.A0A1J8Q2T1"/>
<sequence length="1088" mass="121450">MELPTTWHDRSLLEHEPLLAYCPLYNEHKSRRGGEMEWIINMVVDAIRGSSRNLAVVQAWFDLAFPPENYRADTPRPSANDRKMLVVFFEFYCRFQAEDNPEEYLIRMERELLTPCATQNTRTSDRGGHRTRARGRGVNVGRGRGINVRGRGQGANIDRGRGGRRGRSRGQERSSPQRLKASETSPGHPLKSTLCESNGSPAAKRTRKSSGDISSQVTVTNDPPNVSQSPVTSQDDHPGAAHRGQERPNPKRLRITEKSRGRPRKSKLRAADEAPAAKRLCTSSGDISSQLANELPNFIQLTGQNHSDAEPSLPVHLTSDANHPELASSSQSHAHEVAHAGWSKQVPDMGDLSRKRGREESDLQFNNSGHMLVSSTIATALPQSVRSVRPLPQRVSTKRISPRHAQQINQTAEPSMHALDQEDVDYLLKDVRSNAPLTHLQSTSGPLENWAQTQENDQDDVVDVDEIVNEFDAPPTIDAPPPVSSYEGAVEGMAQTIQPQKPPLPIIPPIWAQSRQEVCESFDYFRSYQSGVYFSKDIVKGYLLGGSPASRDIFHDRGRLIISHGGGKAESILDYRVGPGRFQQAQDQEVTDKSVRALLKSYTDRRPLVLLVDDKYALFPFNLGASGYTYVVLGFYWISHAWAEYQPVSNSCRRVVRWKFAFRWCGPDDPWWTASKEGIILDAVTGEFLSFSPSTSSQPLEQIIGPRVTSVQNSTAPNDITTIACDVCSEKSPVIYSQGWMCLNPSCSSFWSVGGREPDQLDYDAAFIRPVAAEFRALPDLRPGKPAQTIDHITTSYAFSKGWHCDKCGRLSTRFKWEHWECSNCYSIHKVPGRLRVAKEFWHQRPSTEFLHSHIGKHSEITTGLPQPFKLGDGGGFTNYLTFVLPHQRGKIHLILGTPLANKQADEIFRQYQEQADKGELLLRRYPLTANKLRGAFLTNYFSQNSGEPYKYVGGTGNTVPFDRAPSSVCGALALIKERSRLALQRDIPFNEILSAAYMERQKMSFHSDSERGLGPVVASLSLGSAAFMHFRPRAASKKMKQLAIALTLIIRHGDVLIMDGDGVQKYYEHTVIPMNFRIAATARCIGT</sequence>